<feature type="binding site" evidence="8">
    <location>
        <position position="49"/>
    </location>
    <ligand>
        <name>L-glutamine</name>
        <dbReference type="ChEBI" id="CHEBI:58359"/>
    </ligand>
</feature>
<evidence type="ECO:0000313" key="11">
    <source>
        <dbReference type="Proteomes" id="UP000029870"/>
    </source>
</evidence>
<evidence type="ECO:0000256" key="5">
    <source>
        <dbReference type="ARBA" id="ARBA00022840"/>
    </source>
</evidence>
<dbReference type="PANTHER" id="PTHR43284:SF1">
    <property type="entry name" value="ASPARAGINE SYNTHETASE"/>
    <property type="match status" value="1"/>
</dbReference>
<evidence type="ECO:0000256" key="4">
    <source>
        <dbReference type="ARBA" id="ARBA00022741"/>
    </source>
</evidence>
<name>A0A6D2CDN8_9HELI</name>
<dbReference type="GO" id="GO:0005524">
    <property type="term" value="F:ATP binding"/>
    <property type="evidence" value="ECO:0007669"/>
    <property type="project" value="UniProtKB-KW"/>
</dbReference>
<evidence type="ECO:0000256" key="8">
    <source>
        <dbReference type="PIRSR" id="PIRSR001589-2"/>
    </source>
</evidence>
<gene>
    <name evidence="10" type="primary">asnB</name>
    <name evidence="10" type="ORF">LS77_003010</name>
</gene>
<dbReference type="PANTHER" id="PTHR43284">
    <property type="entry name" value="ASPARAGINE SYNTHETASE (GLUTAMINE-HYDROLYZING)"/>
    <property type="match status" value="1"/>
</dbReference>
<dbReference type="SUPFAM" id="SSF56235">
    <property type="entry name" value="N-terminal nucleophile aminohydrolases (Ntn hydrolases)"/>
    <property type="match status" value="1"/>
</dbReference>
<dbReference type="CDD" id="cd00712">
    <property type="entry name" value="AsnB"/>
    <property type="match status" value="1"/>
</dbReference>
<sequence>MWGGGVTQQIDTAKLHIKYSLVFNGEIYNFLELRDELIAKGYVFHTDSDSEVLLASYDAYGSACLNKFNGMWAFAIFNHETKDLFLSRDRFGKKPLFYAFITDENNKKKFVFASEMKAIYPFLKDVEPSSHFNDMIYNKIYSYECTEHTLIDGIKRFPHAHFTIINTDSIQNGVDSLKPQRYYHILDNMPYNPQTPKPYEDIVAEFRHLFFDSVALRMRSDVSLGTALSGGVDSSATICAMSHVSKNSTQHLRQSNDWQYVCIACFKDTPFDESKYAKAVCDHIHIQGEFLEINPVAHWDKIEHYFYLFEDLYTTSPVPMIATYQAIKQKGVTVTLDGHGADELFSGYGHVLQALWDARFNIKQIKNILHILNDSSEAPKPTLKLYKDGAKFLLSRFNKNIRNKLYTPHDSHPNFNKLDYFSKWLYELFTQDVLQTLLRNYDRYSMINGIEVRMPFLDHRLVEFVFSLPYTYKIRNGYTKALIRDALHDIMPESVIWRKSKMGFVSPIVQWMQRDRKENGLKEWFLDIAHSKDFLECNLVRNPKDLQTLIIKICNKEENNYRVGEQVWCELNPYLWQKSLIFAKI</sequence>
<evidence type="ECO:0000256" key="7">
    <source>
        <dbReference type="ARBA" id="ARBA00048741"/>
    </source>
</evidence>
<feature type="domain" description="Glutamine amidotransferase type-2" evidence="9">
    <location>
        <begin position="1"/>
        <end position="168"/>
    </location>
</feature>
<organism evidence="10 11">
    <name type="scientific">Helicobacter bilis</name>
    <dbReference type="NCBI Taxonomy" id="37372"/>
    <lineage>
        <taxon>Bacteria</taxon>
        <taxon>Pseudomonadati</taxon>
        <taxon>Campylobacterota</taxon>
        <taxon>Epsilonproteobacteria</taxon>
        <taxon>Campylobacterales</taxon>
        <taxon>Helicobacteraceae</taxon>
        <taxon>Helicobacter</taxon>
    </lineage>
</organism>
<keyword evidence="10" id="KW-0436">Ligase</keyword>
<evidence type="ECO:0000313" key="10">
    <source>
        <dbReference type="EMBL" id="TLE05455.1"/>
    </source>
</evidence>
<dbReference type="InterPro" id="IPR014729">
    <property type="entry name" value="Rossmann-like_a/b/a_fold"/>
</dbReference>
<dbReference type="NCBIfam" id="TIGR01536">
    <property type="entry name" value="asn_synth_AEB"/>
    <property type="match status" value="1"/>
</dbReference>
<dbReference type="CDD" id="cd01991">
    <property type="entry name" value="Asn_synthase_B_C"/>
    <property type="match status" value="1"/>
</dbReference>
<dbReference type="GO" id="GO:0005829">
    <property type="term" value="C:cytosol"/>
    <property type="evidence" value="ECO:0007669"/>
    <property type="project" value="TreeGrafter"/>
</dbReference>
<dbReference type="GO" id="GO:0004066">
    <property type="term" value="F:asparagine synthase (glutamine-hydrolyzing) activity"/>
    <property type="evidence" value="ECO:0007669"/>
    <property type="project" value="UniProtKB-EC"/>
</dbReference>
<evidence type="ECO:0000256" key="1">
    <source>
        <dbReference type="ARBA" id="ARBA00005187"/>
    </source>
</evidence>
<keyword evidence="4 8" id="KW-0547">Nucleotide-binding</keyword>
<protein>
    <recommendedName>
        <fullName evidence="3">asparagine synthase (glutamine-hydrolyzing)</fullName>
        <ecNumber evidence="3">6.3.5.4</ecNumber>
    </recommendedName>
</protein>
<dbReference type="AlphaFoldDB" id="A0A6D2CDN8"/>
<keyword evidence="6" id="KW-0315">Glutamine amidotransferase</keyword>
<dbReference type="Pfam" id="PF13537">
    <property type="entry name" value="GATase_7"/>
    <property type="match status" value="1"/>
</dbReference>
<dbReference type="GO" id="GO:0006529">
    <property type="term" value="P:asparagine biosynthetic process"/>
    <property type="evidence" value="ECO:0007669"/>
    <property type="project" value="InterPro"/>
</dbReference>
<accession>A0A6D2CDN8</accession>
<comment type="caution">
    <text evidence="10">The sequence shown here is derived from an EMBL/GenBank/DDBJ whole genome shotgun (WGS) entry which is preliminary data.</text>
</comment>
<dbReference type="InterPro" id="IPR051786">
    <property type="entry name" value="ASN_synthetase/amidase"/>
</dbReference>
<dbReference type="Proteomes" id="UP000029870">
    <property type="component" value="Unassembled WGS sequence"/>
</dbReference>
<comment type="similarity">
    <text evidence="2">Belongs to the asparagine synthetase family.</text>
</comment>
<keyword evidence="5 8" id="KW-0067">ATP-binding</keyword>
<dbReference type="InterPro" id="IPR029055">
    <property type="entry name" value="Ntn_hydrolases_N"/>
</dbReference>
<proteinExistence type="inferred from homology"/>
<dbReference type="InterPro" id="IPR006426">
    <property type="entry name" value="Asn_synth_AEB"/>
</dbReference>
<dbReference type="PROSITE" id="PS51278">
    <property type="entry name" value="GATASE_TYPE_2"/>
    <property type="match status" value="1"/>
</dbReference>
<dbReference type="InterPro" id="IPR017932">
    <property type="entry name" value="GATase_2_dom"/>
</dbReference>
<comment type="catalytic activity">
    <reaction evidence="7">
        <text>L-aspartate + L-glutamine + ATP + H2O = L-asparagine + L-glutamate + AMP + diphosphate + H(+)</text>
        <dbReference type="Rhea" id="RHEA:12228"/>
        <dbReference type="ChEBI" id="CHEBI:15377"/>
        <dbReference type="ChEBI" id="CHEBI:15378"/>
        <dbReference type="ChEBI" id="CHEBI:29985"/>
        <dbReference type="ChEBI" id="CHEBI:29991"/>
        <dbReference type="ChEBI" id="CHEBI:30616"/>
        <dbReference type="ChEBI" id="CHEBI:33019"/>
        <dbReference type="ChEBI" id="CHEBI:58048"/>
        <dbReference type="ChEBI" id="CHEBI:58359"/>
        <dbReference type="ChEBI" id="CHEBI:456215"/>
        <dbReference type="EC" id="6.3.5.4"/>
    </reaction>
</comment>
<dbReference type="PIRSF" id="PIRSF001589">
    <property type="entry name" value="Asn_synthetase_glu-h"/>
    <property type="match status" value="1"/>
</dbReference>
<comment type="pathway">
    <text evidence="1">Amino-acid biosynthesis; L-asparagine biosynthesis; L-asparagine from L-aspartate (L-Gln route): step 1/1.</text>
</comment>
<evidence type="ECO:0000256" key="6">
    <source>
        <dbReference type="ARBA" id="ARBA00022962"/>
    </source>
</evidence>
<dbReference type="InterPro" id="IPR033738">
    <property type="entry name" value="AsnB_N"/>
</dbReference>
<dbReference type="Gene3D" id="3.60.20.10">
    <property type="entry name" value="Glutamine Phosphoribosylpyrophosphate, subunit 1, domain 1"/>
    <property type="match status" value="1"/>
</dbReference>
<dbReference type="RefSeq" id="WP_080695794.1">
    <property type="nucleotide sequence ID" value="NZ_JAERIZ010000061.1"/>
</dbReference>
<dbReference type="EC" id="6.3.5.4" evidence="3"/>
<evidence type="ECO:0000256" key="2">
    <source>
        <dbReference type="ARBA" id="ARBA00005752"/>
    </source>
</evidence>
<reference evidence="10 11" key="1">
    <citation type="journal article" date="2014" name="Genome Announc.">
        <title>Draft genome sequences of eight enterohepatic helicobacter species isolated from both laboratory and wild rodents.</title>
        <authorList>
            <person name="Sheh A."/>
            <person name="Shen Z."/>
            <person name="Fox J.G."/>
        </authorList>
    </citation>
    <scope>NUCLEOTIDE SEQUENCE [LARGE SCALE GENOMIC DNA]</scope>
    <source>
        <strain evidence="10 11">Missouri</strain>
    </source>
</reference>
<dbReference type="Pfam" id="PF00733">
    <property type="entry name" value="Asn_synthase"/>
    <property type="match status" value="1"/>
</dbReference>
<dbReference type="EMBL" id="JRPH02000007">
    <property type="protein sequence ID" value="TLE05455.1"/>
    <property type="molecule type" value="Genomic_DNA"/>
</dbReference>
<evidence type="ECO:0000256" key="3">
    <source>
        <dbReference type="ARBA" id="ARBA00012737"/>
    </source>
</evidence>
<dbReference type="InterPro" id="IPR001962">
    <property type="entry name" value="Asn_synthase"/>
</dbReference>
<dbReference type="Gene3D" id="3.40.50.620">
    <property type="entry name" value="HUPs"/>
    <property type="match status" value="1"/>
</dbReference>
<dbReference type="SUPFAM" id="SSF52402">
    <property type="entry name" value="Adenine nucleotide alpha hydrolases-like"/>
    <property type="match status" value="1"/>
</dbReference>
<evidence type="ECO:0000259" key="9">
    <source>
        <dbReference type="PROSITE" id="PS51278"/>
    </source>
</evidence>